<dbReference type="EMBL" id="KN840948">
    <property type="protein sequence ID" value="KIP01090.1"/>
    <property type="molecule type" value="Genomic_DNA"/>
</dbReference>
<organism evidence="1 2">
    <name type="scientific">Phlebiopsis gigantea (strain 11061_1 CR5-6)</name>
    <name type="common">White-rot fungus</name>
    <name type="synonym">Peniophora gigantea</name>
    <dbReference type="NCBI Taxonomy" id="745531"/>
    <lineage>
        <taxon>Eukaryota</taxon>
        <taxon>Fungi</taxon>
        <taxon>Dikarya</taxon>
        <taxon>Basidiomycota</taxon>
        <taxon>Agaricomycotina</taxon>
        <taxon>Agaricomycetes</taxon>
        <taxon>Polyporales</taxon>
        <taxon>Phanerochaetaceae</taxon>
        <taxon>Phlebiopsis</taxon>
    </lineage>
</organism>
<proteinExistence type="predicted"/>
<reference evidence="1 2" key="1">
    <citation type="journal article" date="2014" name="PLoS Genet.">
        <title>Analysis of the Phlebiopsis gigantea genome, transcriptome and secretome provides insight into its pioneer colonization strategies of wood.</title>
        <authorList>
            <person name="Hori C."/>
            <person name="Ishida T."/>
            <person name="Igarashi K."/>
            <person name="Samejima M."/>
            <person name="Suzuki H."/>
            <person name="Master E."/>
            <person name="Ferreira P."/>
            <person name="Ruiz-Duenas F.J."/>
            <person name="Held B."/>
            <person name="Canessa P."/>
            <person name="Larrondo L.F."/>
            <person name="Schmoll M."/>
            <person name="Druzhinina I.S."/>
            <person name="Kubicek C.P."/>
            <person name="Gaskell J.A."/>
            <person name="Kersten P."/>
            <person name="St John F."/>
            <person name="Glasner J."/>
            <person name="Sabat G."/>
            <person name="Splinter BonDurant S."/>
            <person name="Syed K."/>
            <person name="Yadav J."/>
            <person name="Mgbeahuruike A.C."/>
            <person name="Kovalchuk A."/>
            <person name="Asiegbu F.O."/>
            <person name="Lackner G."/>
            <person name="Hoffmeister D."/>
            <person name="Rencoret J."/>
            <person name="Gutierrez A."/>
            <person name="Sun H."/>
            <person name="Lindquist E."/>
            <person name="Barry K."/>
            <person name="Riley R."/>
            <person name="Grigoriev I.V."/>
            <person name="Henrissat B."/>
            <person name="Kues U."/>
            <person name="Berka R.M."/>
            <person name="Martinez A.T."/>
            <person name="Covert S.F."/>
            <person name="Blanchette R.A."/>
            <person name="Cullen D."/>
        </authorList>
    </citation>
    <scope>NUCLEOTIDE SEQUENCE [LARGE SCALE GENOMIC DNA]</scope>
    <source>
        <strain evidence="1 2">11061_1 CR5-6</strain>
    </source>
</reference>
<dbReference type="Proteomes" id="UP000053257">
    <property type="component" value="Unassembled WGS sequence"/>
</dbReference>
<protein>
    <submittedName>
        <fullName evidence="1">Uncharacterized protein</fullName>
    </submittedName>
</protein>
<sequence>MPRLWWLDRQKWTAMEFRGDRVELSSLHDMFQGLEDDMMSLWSNELWLKTSLNIPFTGFVEDLSCKASGYSFLTDPRNNLSQFQTAFISHIQNTPHLVEHFTRDYNSARRWYAPALARWLNSYARLSLLFLLRCEFLSGGPTRGTELTAMQFCSTAEQPQRNLVFVDGQLVLLGTYSKTSANMGHDKLIPHVVDGFAAPLLAIDLIVLRPFAAYVANFLYPDNAALPKIYHSKLFLRTDRLLTTEDLSSAIKTYSNAYMGIQLTINPWRHISIAFRRKLCTVDLTALDENLGDEIAAQQAGHSLQTEAQKYGLSPDALAGPAEDLLDLYLESSKSWQKQMHVVPGKHSV</sequence>
<dbReference type="HOGENOM" id="CLU_794792_0_0_1"/>
<evidence type="ECO:0000313" key="1">
    <source>
        <dbReference type="EMBL" id="KIP01090.1"/>
    </source>
</evidence>
<dbReference type="AlphaFoldDB" id="A0A0C3S111"/>
<accession>A0A0C3S111</accession>
<evidence type="ECO:0000313" key="2">
    <source>
        <dbReference type="Proteomes" id="UP000053257"/>
    </source>
</evidence>
<keyword evidence="2" id="KW-1185">Reference proteome</keyword>
<name>A0A0C3S111_PHLG1</name>
<dbReference type="OrthoDB" id="2747940at2759"/>
<gene>
    <name evidence="1" type="ORF">PHLGIDRAFT_17457</name>
</gene>